<organism evidence="2 3">
    <name type="scientific">Peptoclostridium acidaminophilum DSM 3953</name>
    <dbReference type="NCBI Taxonomy" id="1286171"/>
    <lineage>
        <taxon>Bacteria</taxon>
        <taxon>Bacillati</taxon>
        <taxon>Bacillota</taxon>
        <taxon>Clostridia</taxon>
        <taxon>Peptostreptococcales</taxon>
        <taxon>Peptoclostridiaceae</taxon>
        <taxon>Peptoclostridium</taxon>
    </lineage>
</organism>
<proteinExistence type="predicted"/>
<dbReference type="Proteomes" id="UP000019591">
    <property type="component" value="Chromosome"/>
</dbReference>
<dbReference type="RefSeq" id="WP_025436062.1">
    <property type="nucleotide sequence ID" value="NZ_CP007452.1"/>
</dbReference>
<sequence length="65" mass="7446">MEQMINRNVVDLEQWKRNRGLEKAANAKNIKNASANASLSNNPEQTLWIFIMIFMVSVIISIINL</sequence>
<protein>
    <submittedName>
        <fullName evidence="2">Uncharacterized protein</fullName>
    </submittedName>
</protein>
<keyword evidence="1" id="KW-0472">Membrane</keyword>
<keyword evidence="3" id="KW-1185">Reference proteome</keyword>
<name>W8U8A7_PEPAC</name>
<evidence type="ECO:0000313" key="3">
    <source>
        <dbReference type="Proteomes" id="UP000019591"/>
    </source>
</evidence>
<dbReference type="PATRIC" id="fig|1286171.3.peg.1773"/>
<accession>W8U8A7</accession>
<dbReference type="STRING" id="1286171.EAL2_c18140"/>
<dbReference type="EMBL" id="CP007452">
    <property type="protein sequence ID" value="AHM57106.1"/>
    <property type="molecule type" value="Genomic_DNA"/>
</dbReference>
<gene>
    <name evidence="2" type="ORF">EAL2_c18140</name>
</gene>
<keyword evidence="1" id="KW-1133">Transmembrane helix</keyword>
<evidence type="ECO:0000256" key="1">
    <source>
        <dbReference type="SAM" id="Phobius"/>
    </source>
</evidence>
<evidence type="ECO:0000313" key="2">
    <source>
        <dbReference type="EMBL" id="AHM57106.1"/>
    </source>
</evidence>
<dbReference type="AlphaFoldDB" id="W8U8A7"/>
<dbReference type="KEGG" id="eac:EAL2_c18140"/>
<keyword evidence="1" id="KW-0812">Transmembrane</keyword>
<reference evidence="2 3" key="1">
    <citation type="journal article" date="2014" name="Genome Announc.">
        <title>Complete Genome Sequence of Amino Acid-Utilizing Eubacterium acidaminophilum al-2 (DSM 3953).</title>
        <authorList>
            <person name="Poehlein A."/>
            <person name="Andreesen J.R."/>
            <person name="Daniel R."/>
        </authorList>
    </citation>
    <scope>NUCLEOTIDE SEQUENCE [LARGE SCALE GENOMIC DNA]</scope>
    <source>
        <strain evidence="2 3">DSM 3953</strain>
    </source>
</reference>
<dbReference type="HOGENOM" id="CLU_2843291_0_0_9"/>
<feature type="transmembrane region" description="Helical" evidence="1">
    <location>
        <begin position="46"/>
        <end position="63"/>
    </location>
</feature>